<dbReference type="Proteomes" id="UP001176941">
    <property type="component" value="Chromosome 20"/>
</dbReference>
<feature type="chain" id="PRO_5046964731" evidence="1">
    <location>
        <begin position="22"/>
        <end position="161"/>
    </location>
</feature>
<evidence type="ECO:0000313" key="2">
    <source>
        <dbReference type="EMBL" id="CAI9160985.1"/>
    </source>
</evidence>
<gene>
    <name evidence="2" type="ORF">MRATA1EN1_LOCUS9947</name>
</gene>
<feature type="signal peptide" evidence="1">
    <location>
        <begin position="1"/>
        <end position="21"/>
    </location>
</feature>
<accession>A0ABN8YIU6</accession>
<keyword evidence="1" id="KW-0732">Signal</keyword>
<protein>
    <submittedName>
        <fullName evidence="2">Uncharacterized protein</fullName>
    </submittedName>
</protein>
<reference evidence="2" key="1">
    <citation type="submission" date="2023-04" db="EMBL/GenBank/DDBJ databases">
        <authorList>
            <consortium name="ELIXIR-Norway"/>
        </authorList>
    </citation>
    <scope>NUCLEOTIDE SEQUENCE [LARGE SCALE GENOMIC DNA]</scope>
</reference>
<dbReference type="EMBL" id="OX459956">
    <property type="protein sequence ID" value="CAI9160985.1"/>
    <property type="molecule type" value="Genomic_DNA"/>
</dbReference>
<sequence length="161" mass="17025">MAALPFGCLSTTLLCAMVVQASSTSILFAELLPPSRPFRCLLTANRSPLPGSALQAPHLRTQPLCAMVDTLSGLGEQGWAQDRLPRSHSVLPASDWCCLLFPSENEAPFRPGELPSRVAGPAPLPLLTLFLLVSLVLPGYEGIFLVLSGVKVPCSCSEGAL</sequence>
<proteinExistence type="predicted"/>
<keyword evidence="3" id="KW-1185">Reference proteome</keyword>
<organism evidence="2 3">
    <name type="scientific">Rangifer tarandus platyrhynchus</name>
    <name type="common">Svalbard reindeer</name>
    <dbReference type="NCBI Taxonomy" id="3082113"/>
    <lineage>
        <taxon>Eukaryota</taxon>
        <taxon>Metazoa</taxon>
        <taxon>Chordata</taxon>
        <taxon>Craniata</taxon>
        <taxon>Vertebrata</taxon>
        <taxon>Euteleostomi</taxon>
        <taxon>Mammalia</taxon>
        <taxon>Eutheria</taxon>
        <taxon>Laurasiatheria</taxon>
        <taxon>Artiodactyla</taxon>
        <taxon>Ruminantia</taxon>
        <taxon>Pecora</taxon>
        <taxon>Cervidae</taxon>
        <taxon>Odocoileinae</taxon>
        <taxon>Rangifer</taxon>
    </lineage>
</organism>
<name>A0ABN8YIU6_RANTA</name>
<evidence type="ECO:0000256" key="1">
    <source>
        <dbReference type="SAM" id="SignalP"/>
    </source>
</evidence>
<evidence type="ECO:0000313" key="3">
    <source>
        <dbReference type="Proteomes" id="UP001176941"/>
    </source>
</evidence>